<evidence type="ECO:0000256" key="1">
    <source>
        <dbReference type="SAM" id="MobiDB-lite"/>
    </source>
</evidence>
<dbReference type="PANTHER" id="PTHR34284:SF1">
    <property type="entry name" value="FG-GAP REPEAT-CONTAINING PROTEIN"/>
    <property type="match status" value="1"/>
</dbReference>
<keyword evidence="2" id="KW-0472">Membrane</keyword>
<feature type="compositionally biased region" description="Basic and acidic residues" evidence="1">
    <location>
        <begin position="208"/>
        <end position="224"/>
    </location>
</feature>
<dbReference type="PANTHER" id="PTHR34284">
    <property type="entry name" value="FG-GAP REPEAT-CONTAINING PROTEIN"/>
    <property type="match status" value="1"/>
</dbReference>
<feature type="region of interest" description="Disordered" evidence="1">
    <location>
        <begin position="190"/>
        <end position="224"/>
    </location>
</feature>
<dbReference type="FunCoup" id="D3B499">
    <property type="interactions" value="7"/>
</dbReference>
<organism evidence="3 4">
    <name type="scientific">Heterostelium pallidum (strain ATCC 26659 / Pp 5 / PN500)</name>
    <name type="common">Cellular slime mold</name>
    <name type="synonym">Polysphondylium pallidum</name>
    <dbReference type="NCBI Taxonomy" id="670386"/>
    <lineage>
        <taxon>Eukaryota</taxon>
        <taxon>Amoebozoa</taxon>
        <taxon>Evosea</taxon>
        <taxon>Eumycetozoa</taxon>
        <taxon>Dictyostelia</taxon>
        <taxon>Acytosteliales</taxon>
        <taxon>Acytosteliaceae</taxon>
        <taxon>Heterostelium</taxon>
    </lineage>
</organism>
<keyword evidence="4" id="KW-1185">Reference proteome</keyword>
<evidence type="ECO:0000313" key="4">
    <source>
        <dbReference type="Proteomes" id="UP000001396"/>
    </source>
</evidence>
<sequence length="748" mass="82474">MRQRDAWMILVYTNQYANSHYPQINEVLPNPIITDLDGDGKNDHKIRIVDPVLADDSVVGGKSTSMGKASLRYEVSLASKVGLSSGRRIVALQTGYATPYISRTSSTQLVVVVTEEWEVLVFDHQLKPLWERYVVDEIPKNHYHSEVTIQVVSNGLIIVGGRLEAIPNELHRSHITPAIGIDPNALASKVGTLDEGDPTAATATGETASKEGDAHAHDHEKEEVHRDENHFSFYAFSAYNGQMHWHHDELSFLPENTHADEEHHDEKRHSYKQHVYSLLEHIGEVSWKSYKQSMLAAMPHRWSSKFDTRFQLAHFEKQGANRHNPTKGNNEADWNTEVIGVHPSHFEGLTGGNSAPAQYPHAETDHIDEPNVVIAHTKAGMEVIQLQNGRTLCKLLLDSTNKAENSDHYITYTDLNNDGVVDQVHAIAGNLPGSSMFSRNRRQEICLALGMSGLPPRDYLFNRSICHEGGMDFDYFFWRSSPAAEVSRGAQTVAPAIIASANTVAGSAKLNDVVFLVNSGKITSVRHTGRANWQRDTDARWQKDGQPYPHPSIQAFSLEVYGPKTNLLAVADHIVILDQQGEILISERLGKKGSQKLAGGMSASKSHAAGEQEHYQPTDAAALSVMPMGPPIIGDLNNDGYNDVIVPTVHGYYVYQLERGHSTFILSLFVIIISLAFTVMLYLGLGNQSTSSSHSSSSSSTTSRLFGLNNTLKSQKNSSSSKFTPKNLSTAFVSNIIGNTTSGKRSTD</sequence>
<protein>
    <recommendedName>
        <fullName evidence="5">FG-GAP repeat-containing protein</fullName>
    </recommendedName>
</protein>
<dbReference type="GeneID" id="31358744"/>
<gene>
    <name evidence="3" type="ORF">PPL_03221</name>
</gene>
<dbReference type="InParanoid" id="D3B499"/>
<reference evidence="3 4" key="1">
    <citation type="journal article" date="2011" name="Genome Res.">
        <title>Phylogeny-wide analysis of social amoeba genomes highlights ancient origins for complex intercellular communication.</title>
        <authorList>
            <person name="Heidel A.J."/>
            <person name="Lawal H.M."/>
            <person name="Felder M."/>
            <person name="Schilde C."/>
            <person name="Helps N.R."/>
            <person name="Tunggal B."/>
            <person name="Rivero F."/>
            <person name="John U."/>
            <person name="Schleicher M."/>
            <person name="Eichinger L."/>
            <person name="Platzer M."/>
            <person name="Noegel A.A."/>
            <person name="Schaap P."/>
            <person name="Gloeckner G."/>
        </authorList>
    </citation>
    <scope>NUCLEOTIDE SEQUENCE [LARGE SCALE GENOMIC DNA]</scope>
    <source>
        <strain evidence="4">ATCC 26659 / Pp 5 / PN500</strain>
    </source>
</reference>
<dbReference type="RefSeq" id="XP_020436264.1">
    <property type="nucleotide sequence ID" value="XM_020574192.1"/>
</dbReference>
<dbReference type="SUPFAM" id="SSF69318">
    <property type="entry name" value="Integrin alpha N-terminal domain"/>
    <property type="match status" value="1"/>
</dbReference>
<feature type="transmembrane region" description="Helical" evidence="2">
    <location>
        <begin position="664"/>
        <end position="685"/>
    </location>
</feature>
<keyword evidence="2" id="KW-0812">Transmembrane</keyword>
<evidence type="ECO:0000313" key="3">
    <source>
        <dbReference type="EMBL" id="EFA84147.1"/>
    </source>
</evidence>
<dbReference type="OMA" id="HVLICED"/>
<proteinExistence type="predicted"/>
<evidence type="ECO:0000256" key="2">
    <source>
        <dbReference type="SAM" id="Phobius"/>
    </source>
</evidence>
<keyword evidence="2" id="KW-1133">Transmembrane helix</keyword>
<comment type="caution">
    <text evidence="3">The sequence shown here is derived from an EMBL/GenBank/DDBJ whole genome shotgun (WGS) entry which is preliminary data.</text>
</comment>
<dbReference type="InterPro" id="IPR028994">
    <property type="entry name" value="Integrin_alpha_N"/>
</dbReference>
<evidence type="ECO:0008006" key="5">
    <source>
        <dbReference type="Google" id="ProtNLM"/>
    </source>
</evidence>
<accession>D3B499</accession>
<dbReference type="Proteomes" id="UP000001396">
    <property type="component" value="Unassembled WGS sequence"/>
</dbReference>
<dbReference type="AlphaFoldDB" id="D3B499"/>
<dbReference type="EMBL" id="ADBJ01000010">
    <property type="protein sequence ID" value="EFA84147.1"/>
    <property type="molecule type" value="Genomic_DNA"/>
</dbReference>
<name>D3B499_HETP5</name>